<evidence type="ECO:0000256" key="18">
    <source>
        <dbReference type="ARBA" id="ARBA00047848"/>
    </source>
</evidence>
<protein>
    <recommendedName>
        <fullName evidence="7">Bifunctional chorismate mutase/prephenate dehydratase</fullName>
        <ecNumber evidence="6">4.2.1.51</ecNumber>
    </recommendedName>
    <alternativeName>
        <fullName evidence="17">Chorismate mutase-prephenate dehydratase</fullName>
    </alternativeName>
    <alternativeName>
        <fullName evidence="8">Prephenate dehydratase</fullName>
    </alternativeName>
    <alternativeName>
        <fullName evidence="16">p-protein</fullName>
    </alternativeName>
</protein>
<dbReference type="UniPathway" id="UPA00120">
    <property type="reaction ID" value="UER00203"/>
</dbReference>
<keyword evidence="12" id="KW-0584">Phenylalanine biosynthesis</keyword>
<dbReference type="InterPro" id="IPR036979">
    <property type="entry name" value="CM_dom_sf"/>
</dbReference>
<evidence type="ECO:0000259" key="22">
    <source>
        <dbReference type="PROSITE" id="PS51671"/>
    </source>
</evidence>
<dbReference type="Pfam" id="PF01817">
    <property type="entry name" value="CM_2"/>
    <property type="match status" value="1"/>
</dbReference>
<evidence type="ECO:0000256" key="2">
    <source>
        <dbReference type="ARBA" id="ARBA00002364"/>
    </source>
</evidence>
<evidence type="ECO:0000259" key="21">
    <source>
        <dbReference type="PROSITE" id="PS51171"/>
    </source>
</evidence>
<dbReference type="Proteomes" id="UP000196560">
    <property type="component" value="Unassembled WGS sequence"/>
</dbReference>
<keyword evidence="15" id="KW-0511">Multifunctional enzyme</keyword>
<dbReference type="Gene3D" id="3.30.70.260">
    <property type="match status" value="1"/>
</dbReference>
<comment type="pathway">
    <text evidence="4">Amino-acid biosynthesis; L-phenylalanine biosynthesis; phenylpyruvate from prephenate: step 1/1.</text>
</comment>
<dbReference type="InterPro" id="IPR002912">
    <property type="entry name" value="ACT_dom"/>
</dbReference>
<evidence type="ECO:0000259" key="20">
    <source>
        <dbReference type="PROSITE" id="PS51168"/>
    </source>
</evidence>
<evidence type="ECO:0000256" key="7">
    <source>
        <dbReference type="ARBA" id="ARBA00014401"/>
    </source>
</evidence>
<dbReference type="eggNOG" id="COG0077">
    <property type="taxonomic scope" value="Bacteria"/>
</dbReference>
<evidence type="ECO:0000256" key="3">
    <source>
        <dbReference type="ARBA" id="ARBA00004496"/>
    </source>
</evidence>
<keyword evidence="24" id="KW-1185">Reference proteome</keyword>
<evidence type="ECO:0000256" key="16">
    <source>
        <dbReference type="ARBA" id="ARBA00031175"/>
    </source>
</evidence>
<evidence type="ECO:0000313" key="24">
    <source>
        <dbReference type="Proteomes" id="UP000196560"/>
    </source>
</evidence>
<evidence type="ECO:0000256" key="6">
    <source>
        <dbReference type="ARBA" id="ARBA00013147"/>
    </source>
</evidence>
<feature type="site" description="Essential for prephenate dehydratase activity" evidence="19">
    <location>
        <position position="282"/>
    </location>
</feature>
<dbReference type="RefSeq" id="WP_087185560.1">
    <property type="nucleotide sequence ID" value="NZ_NFHO01000001.1"/>
</dbReference>
<keyword evidence="9" id="KW-0963">Cytoplasm</keyword>
<feature type="domain" description="Prephenate dehydratase" evidence="21">
    <location>
        <begin position="114"/>
        <end position="289"/>
    </location>
</feature>
<dbReference type="NCBIfam" id="NF008865">
    <property type="entry name" value="PRK11898.1"/>
    <property type="match status" value="1"/>
</dbReference>
<comment type="function">
    <text evidence="2">Catalyzes the Claisen rearrangement of chorismate to prephenate and the decarboxylation/dehydration of prephenate to phenylpyruvate.</text>
</comment>
<dbReference type="PROSITE" id="PS51171">
    <property type="entry name" value="PREPHENATE_DEHYDR_3"/>
    <property type="match status" value="1"/>
</dbReference>
<evidence type="ECO:0000256" key="13">
    <source>
        <dbReference type="ARBA" id="ARBA00023235"/>
    </source>
</evidence>
<evidence type="ECO:0000256" key="8">
    <source>
        <dbReference type="ARBA" id="ARBA00021872"/>
    </source>
</evidence>
<dbReference type="CDD" id="cd04905">
    <property type="entry name" value="ACT_CM-PDT"/>
    <property type="match status" value="1"/>
</dbReference>
<evidence type="ECO:0000313" key="23">
    <source>
        <dbReference type="EMBL" id="OUN44400.1"/>
    </source>
</evidence>
<evidence type="ECO:0000256" key="12">
    <source>
        <dbReference type="ARBA" id="ARBA00023222"/>
    </source>
</evidence>
<sequence>MDLADVRNRIDEVDHKLLDLFCQRMELAAEVAESKIGSGKAVFDPAREREKLLDVARRSPERLQPQAVALFSLLMSMNKAEQQRIIARDTGESRSARAHASLKPVSEPFPATASVACQGVEGAYSQIAACKLFRVPGITFFSTFEGVFRAVREGLCDFGVLPIENSTAGSVNAVYDLLAEYSFSIVRSLRLKIDHNLLARPGVHRENIREVYSHEQAIAQCSDYLEQLGVTAHELKNTAQAAEFVSRSPRNDIAALSSRDCAALYGLDVLESNVQDSDNNYTRFIVVSAEPQIFPGATRTSLMLTMKHEPGSLYRVLERFYALDINLVKLESRPIPGRDFEFMFYFDIESPAGTEPLDTLLDSLDDVCESVKYFGSYTEVL</sequence>
<dbReference type="SUPFAM" id="SSF55021">
    <property type="entry name" value="ACT-like"/>
    <property type="match status" value="1"/>
</dbReference>
<keyword evidence="13" id="KW-0413">Isomerase</keyword>
<evidence type="ECO:0000256" key="15">
    <source>
        <dbReference type="ARBA" id="ARBA00023268"/>
    </source>
</evidence>
<comment type="subcellular location">
    <subcellularLocation>
        <location evidence="3">Cytoplasm</location>
    </subcellularLocation>
</comment>
<dbReference type="InterPro" id="IPR008242">
    <property type="entry name" value="Chor_mutase/pphenate_deHydtase"/>
</dbReference>
<keyword evidence="11" id="KW-0057">Aromatic amino acid biosynthesis</keyword>
<feature type="domain" description="Chorismate mutase" evidence="20">
    <location>
        <begin position="1"/>
        <end position="86"/>
    </location>
</feature>
<comment type="pathway">
    <text evidence="5">Metabolic intermediate biosynthesis; prephenate biosynthesis; prephenate from chorismate: step 1/1.</text>
</comment>
<dbReference type="GO" id="GO:0046417">
    <property type="term" value="P:chorismate metabolic process"/>
    <property type="evidence" value="ECO:0007669"/>
    <property type="project" value="InterPro"/>
</dbReference>
<dbReference type="Pfam" id="PF00800">
    <property type="entry name" value="PDT"/>
    <property type="match status" value="1"/>
</dbReference>
<comment type="catalytic activity">
    <reaction evidence="18">
        <text>prephenate + H(+) = 3-phenylpyruvate + CO2 + H2O</text>
        <dbReference type="Rhea" id="RHEA:21648"/>
        <dbReference type="ChEBI" id="CHEBI:15377"/>
        <dbReference type="ChEBI" id="CHEBI:15378"/>
        <dbReference type="ChEBI" id="CHEBI:16526"/>
        <dbReference type="ChEBI" id="CHEBI:18005"/>
        <dbReference type="ChEBI" id="CHEBI:29934"/>
        <dbReference type="EC" id="4.2.1.51"/>
    </reaction>
</comment>
<dbReference type="PANTHER" id="PTHR21022:SF19">
    <property type="entry name" value="PREPHENATE DEHYDRATASE-RELATED"/>
    <property type="match status" value="1"/>
</dbReference>
<feature type="domain" description="ACT" evidence="22">
    <location>
        <begin position="301"/>
        <end position="378"/>
    </location>
</feature>
<comment type="caution">
    <text evidence="23">The sequence shown here is derived from an EMBL/GenBank/DDBJ whole genome shotgun (WGS) entry which is preliminary data.</text>
</comment>
<dbReference type="STRING" id="1118060.GCA_000311845_01084"/>
<dbReference type="GO" id="GO:0004106">
    <property type="term" value="F:chorismate mutase activity"/>
    <property type="evidence" value="ECO:0007669"/>
    <property type="project" value="UniProtKB-EC"/>
</dbReference>
<dbReference type="PROSITE" id="PS00857">
    <property type="entry name" value="PREPHENATE_DEHYDR_1"/>
    <property type="match status" value="1"/>
</dbReference>
<evidence type="ECO:0000256" key="10">
    <source>
        <dbReference type="ARBA" id="ARBA00022605"/>
    </source>
</evidence>
<name>A0A1Y3UGA5_9ACTN</name>
<dbReference type="EMBL" id="NFHO01000001">
    <property type="protein sequence ID" value="OUN44400.1"/>
    <property type="molecule type" value="Genomic_DNA"/>
</dbReference>
<dbReference type="SMART" id="SM00830">
    <property type="entry name" value="CM_2"/>
    <property type="match status" value="1"/>
</dbReference>
<dbReference type="SUPFAM" id="SSF53850">
    <property type="entry name" value="Periplasmic binding protein-like II"/>
    <property type="match status" value="1"/>
</dbReference>
<evidence type="ECO:0000256" key="4">
    <source>
        <dbReference type="ARBA" id="ARBA00004741"/>
    </source>
</evidence>
<dbReference type="GO" id="GO:0004664">
    <property type="term" value="F:prephenate dehydratase activity"/>
    <property type="evidence" value="ECO:0007669"/>
    <property type="project" value="UniProtKB-EC"/>
</dbReference>
<dbReference type="PIRSF" id="PIRSF001500">
    <property type="entry name" value="Chor_mut_pdt_Ppr"/>
    <property type="match status" value="1"/>
</dbReference>
<dbReference type="PROSITE" id="PS51168">
    <property type="entry name" value="CHORISMATE_MUT_2"/>
    <property type="match status" value="1"/>
</dbReference>
<dbReference type="Gene3D" id="1.20.59.10">
    <property type="entry name" value="Chorismate mutase"/>
    <property type="match status" value="1"/>
</dbReference>
<keyword evidence="14" id="KW-0456">Lyase</keyword>
<evidence type="ECO:0000256" key="19">
    <source>
        <dbReference type="PIRSR" id="PIRSR001500-2"/>
    </source>
</evidence>
<dbReference type="EC" id="4.2.1.51" evidence="6"/>
<dbReference type="InterPro" id="IPR018528">
    <property type="entry name" value="Preph_deHydtase_CS"/>
</dbReference>
<gene>
    <name evidence="23" type="ORF">B5G21_00105</name>
</gene>
<dbReference type="InterPro" id="IPR002701">
    <property type="entry name" value="CM_II_prokaryot"/>
</dbReference>
<reference evidence="24" key="1">
    <citation type="submission" date="2017-04" db="EMBL/GenBank/DDBJ databases">
        <title>Function of individual gut microbiota members based on whole genome sequencing of pure cultures obtained from chicken caecum.</title>
        <authorList>
            <person name="Medvecky M."/>
            <person name="Cejkova D."/>
            <person name="Polansky O."/>
            <person name="Karasova D."/>
            <person name="Kubasova T."/>
            <person name="Cizek A."/>
            <person name="Rychlik I."/>
        </authorList>
    </citation>
    <scope>NUCLEOTIDE SEQUENCE [LARGE SCALE GENOMIC DNA]</scope>
    <source>
        <strain evidence="24">An70</strain>
    </source>
</reference>
<dbReference type="CDD" id="cd13631">
    <property type="entry name" value="PBP2_Ct-PDT_like"/>
    <property type="match status" value="1"/>
</dbReference>
<comment type="catalytic activity">
    <reaction evidence="1">
        <text>chorismate = prephenate</text>
        <dbReference type="Rhea" id="RHEA:13897"/>
        <dbReference type="ChEBI" id="CHEBI:29748"/>
        <dbReference type="ChEBI" id="CHEBI:29934"/>
        <dbReference type="EC" id="5.4.99.5"/>
    </reaction>
</comment>
<dbReference type="GO" id="GO:0009094">
    <property type="term" value="P:L-phenylalanine biosynthetic process"/>
    <property type="evidence" value="ECO:0007669"/>
    <property type="project" value="UniProtKB-UniPathway"/>
</dbReference>
<dbReference type="SUPFAM" id="SSF48600">
    <property type="entry name" value="Chorismate mutase II"/>
    <property type="match status" value="1"/>
</dbReference>
<organism evidence="23 24">
    <name type="scientific">Enorma massiliensis</name>
    <dbReference type="NCBI Taxonomy" id="1472761"/>
    <lineage>
        <taxon>Bacteria</taxon>
        <taxon>Bacillati</taxon>
        <taxon>Actinomycetota</taxon>
        <taxon>Coriobacteriia</taxon>
        <taxon>Coriobacteriales</taxon>
        <taxon>Coriobacteriaceae</taxon>
        <taxon>Enorma</taxon>
    </lineage>
</organism>
<dbReference type="AlphaFoldDB" id="A0A1Y3UGA5"/>
<keyword evidence="10" id="KW-0028">Amino-acid biosynthesis</keyword>
<evidence type="ECO:0000256" key="9">
    <source>
        <dbReference type="ARBA" id="ARBA00022490"/>
    </source>
</evidence>
<proteinExistence type="predicted"/>
<evidence type="ECO:0000256" key="14">
    <source>
        <dbReference type="ARBA" id="ARBA00023239"/>
    </source>
</evidence>
<dbReference type="InterPro" id="IPR045865">
    <property type="entry name" value="ACT-like_dom_sf"/>
</dbReference>
<accession>A0A1Y3UGA5</accession>
<dbReference type="PANTHER" id="PTHR21022">
    <property type="entry name" value="PREPHENATE DEHYDRATASE P PROTEIN"/>
    <property type="match status" value="1"/>
</dbReference>
<dbReference type="InterPro" id="IPR036263">
    <property type="entry name" value="Chorismate_II_sf"/>
</dbReference>
<dbReference type="GO" id="GO:0005737">
    <property type="term" value="C:cytoplasm"/>
    <property type="evidence" value="ECO:0007669"/>
    <property type="project" value="UniProtKB-SubCell"/>
</dbReference>
<dbReference type="UniPathway" id="UPA00121">
    <property type="reaction ID" value="UER00345"/>
</dbReference>
<dbReference type="Gene3D" id="3.40.190.10">
    <property type="entry name" value="Periplasmic binding protein-like II"/>
    <property type="match status" value="2"/>
</dbReference>
<evidence type="ECO:0000256" key="17">
    <source>
        <dbReference type="ARBA" id="ARBA00031520"/>
    </source>
</evidence>
<evidence type="ECO:0000256" key="1">
    <source>
        <dbReference type="ARBA" id="ARBA00000824"/>
    </source>
</evidence>
<evidence type="ECO:0000256" key="5">
    <source>
        <dbReference type="ARBA" id="ARBA00004817"/>
    </source>
</evidence>
<evidence type="ECO:0000256" key="11">
    <source>
        <dbReference type="ARBA" id="ARBA00023141"/>
    </source>
</evidence>
<dbReference type="InterPro" id="IPR001086">
    <property type="entry name" value="Preph_deHydtase"/>
</dbReference>
<dbReference type="PROSITE" id="PS51671">
    <property type="entry name" value="ACT"/>
    <property type="match status" value="1"/>
</dbReference>